<dbReference type="Proteomes" id="UP001153148">
    <property type="component" value="Unassembled WGS sequence"/>
</dbReference>
<evidence type="ECO:0000313" key="2">
    <source>
        <dbReference type="Proteomes" id="UP001153148"/>
    </source>
</evidence>
<protein>
    <submittedName>
        <fullName evidence="1">Uncharacterized protein</fullName>
    </submittedName>
</protein>
<sequence>MRNKFTPDLLQRVFDPWSSDKKEQFLSFVRNRITESWKEDSDFPVYLSKLGSYGVEQLGKIRQAAEIEVFFFTKR</sequence>
<reference evidence="1" key="1">
    <citation type="submission" date="2021-03" db="EMBL/GenBank/DDBJ databases">
        <authorList>
            <person name="Tran Van P."/>
        </authorList>
    </citation>
    <scope>NUCLEOTIDE SEQUENCE</scope>
</reference>
<name>A0ABN7PGX5_TIMPD</name>
<accession>A0ABN7PGX5</accession>
<organism evidence="1 2">
    <name type="scientific">Timema podura</name>
    <name type="common">Walking stick</name>
    <dbReference type="NCBI Taxonomy" id="61482"/>
    <lineage>
        <taxon>Eukaryota</taxon>
        <taxon>Metazoa</taxon>
        <taxon>Ecdysozoa</taxon>
        <taxon>Arthropoda</taxon>
        <taxon>Hexapoda</taxon>
        <taxon>Insecta</taxon>
        <taxon>Pterygota</taxon>
        <taxon>Neoptera</taxon>
        <taxon>Polyneoptera</taxon>
        <taxon>Phasmatodea</taxon>
        <taxon>Timematodea</taxon>
        <taxon>Timematoidea</taxon>
        <taxon>Timematidae</taxon>
        <taxon>Timema</taxon>
    </lineage>
</organism>
<dbReference type="EMBL" id="CAJPIN010062181">
    <property type="protein sequence ID" value="CAG2067013.1"/>
    <property type="molecule type" value="Genomic_DNA"/>
</dbReference>
<gene>
    <name evidence="1" type="ORF">TPAB3V08_LOCUS13956</name>
</gene>
<proteinExistence type="predicted"/>
<comment type="caution">
    <text evidence="1">The sequence shown here is derived from an EMBL/GenBank/DDBJ whole genome shotgun (WGS) entry which is preliminary data.</text>
</comment>
<evidence type="ECO:0000313" key="1">
    <source>
        <dbReference type="EMBL" id="CAG2067013.1"/>
    </source>
</evidence>
<keyword evidence="2" id="KW-1185">Reference proteome</keyword>